<dbReference type="EMBL" id="JASNWA010000007">
    <property type="protein sequence ID" value="KAK3173294.1"/>
    <property type="molecule type" value="Genomic_DNA"/>
</dbReference>
<organism evidence="2 3">
    <name type="scientific">Lepraria neglecta</name>
    <dbReference type="NCBI Taxonomy" id="209136"/>
    <lineage>
        <taxon>Eukaryota</taxon>
        <taxon>Fungi</taxon>
        <taxon>Dikarya</taxon>
        <taxon>Ascomycota</taxon>
        <taxon>Pezizomycotina</taxon>
        <taxon>Lecanoromycetes</taxon>
        <taxon>OSLEUM clade</taxon>
        <taxon>Lecanoromycetidae</taxon>
        <taxon>Lecanorales</taxon>
        <taxon>Lecanorineae</taxon>
        <taxon>Stereocaulaceae</taxon>
        <taxon>Lepraria</taxon>
    </lineage>
</organism>
<dbReference type="Pfam" id="PF11937">
    <property type="entry name" value="DUF3455"/>
    <property type="match status" value="1"/>
</dbReference>
<sequence>MFASRSSVLLALTTIFLTLFSIVDASPVERRSNDQNSNTVINQYQVPTTVGASTLPTPTGTLKAITLGRGTQNYTCATASGAPVSVGAKADLFDVTPLLKSITIAQGTQLLNLLPQFLIDFDLSLVQQYSIPVLGYHYFNRGGQPTFDLGSTGFLVAKKMGDIAAPSDACAGQFGVGYGAIDWLNLIDAGGSTGISEVYRVETAGGSSRRLVLLRDRFRCSMRRFIGSTDESLVDAGWS</sequence>
<reference evidence="2" key="1">
    <citation type="submission" date="2022-11" db="EMBL/GenBank/DDBJ databases">
        <title>Chromosomal genome sequence assembly and mating type (MAT) locus characterization of the leprose asexual lichenized fungus Lepraria neglecta (Nyl.) Erichsen.</title>
        <authorList>
            <person name="Allen J.L."/>
            <person name="Pfeffer B."/>
        </authorList>
    </citation>
    <scope>NUCLEOTIDE SEQUENCE</scope>
    <source>
        <strain evidence="2">Allen 5258</strain>
    </source>
</reference>
<feature type="chain" id="PRO_5042266904" evidence="1">
    <location>
        <begin position="26"/>
        <end position="239"/>
    </location>
</feature>
<dbReference type="Proteomes" id="UP001276659">
    <property type="component" value="Unassembled WGS sequence"/>
</dbReference>
<keyword evidence="1" id="KW-0732">Signal</keyword>
<gene>
    <name evidence="2" type="ORF">OEA41_006623</name>
</gene>
<evidence type="ECO:0000313" key="2">
    <source>
        <dbReference type="EMBL" id="KAK3173294.1"/>
    </source>
</evidence>
<evidence type="ECO:0000256" key="1">
    <source>
        <dbReference type="SAM" id="SignalP"/>
    </source>
</evidence>
<proteinExistence type="predicted"/>
<name>A0AAD9Z812_9LECA</name>
<accession>A0AAD9Z812</accession>
<dbReference type="InterPro" id="IPR021851">
    <property type="entry name" value="DUF3455"/>
</dbReference>
<feature type="signal peptide" evidence="1">
    <location>
        <begin position="1"/>
        <end position="25"/>
    </location>
</feature>
<dbReference type="AlphaFoldDB" id="A0AAD9Z812"/>
<evidence type="ECO:0000313" key="3">
    <source>
        <dbReference type="Proteomes" id="UP001276659"/>
    </source>
</evidence>
<dbReference type="PANTHER" id="PTHR35567">
    <property type="entry name" value="MALATE DEHYDROGENASE (AFU_ORTHOLOGUE AFUA_2G13800)"/>
    <property type="match status" value="1"/>
</dbReference>
<keyword evidence="3" id="KW-1185">Reference proteome</keyword>
<protein>
    <submittedName>
        <fullName evidence="2">Uncharacterized protein</fullName>
    </submittedName>
</protein>
<comment type="caution">
    <text evidence="2">The sequence shown here is derived from an EMBL/GenBank/DDBJ whole genome shotgun (WGS) entry which is preliminary data.</text>
</comment>
<dbReference type="PANTHER" id="PTHR35567:SF3">
    <property type="entry name" value="MALATE DEHYDROGENASE"/>
    <property type="match status" value="1"/>
</dbReference>